<dbReference type="EMBL" id="LWCI01000137">
    <property type="protein sequence ID" value="KZS59601.1"/>
    <property type="molecule type" value="Genomic_DNA"/>
</dbReference>
<keyword evidence="3" id="KW-1185">Reference proteome</keyword>
<name>A0A163XPI4_9MYCO</name>
<sequence>MTVMGGMAAPVVHIVDVVTVRNRHMSAALAVSVVVPLMHRVAAGRFAFVKVIAMLSMQVTVVHIVDVITVRNRDMPTPVPMRMVVTHMLLVSYSVHLVLLTTDFDWTQFNTAASRRWSATAALPW</sequence>
<feature type="transmembrane region" description="Helical" evidence="1">
    <location>
        <begin position="85"/>
        <end position="106"/>
    </location>
</feature>
<evidence type="ECO:0000256" key="1">
    <source>
        <dbReference type="SAM" id="Phobius"/>
    </source>
</evidence>
<organism evidence="2 3">
    <name type="scientific">Mycobacterium ostraviense</name>
    <dbReference type="NCBI Taxonomy" id="2738409"/>
    <lineage>
        <taxon>Bacteria</taxon>
        <taxon>Bacillati</taxon>
        <taxon>Actinomycetota</taxon>
        <taxon>Actinomycetes</taxon>
        <taxon>Mycobacteriales</taxon>
        <taxon>Mycobacteriaceae</taxon>
        <taxon>Mycobacterium</taxon>
    </lineage>
</organism>
<gene>
    <name evidence="2" type="ORF">A4G28_09740</name>
</gene>
<reference evidence="3" key="1">
    <citation type="submission" date="2016-04" db="EMBL/GenBank/DDBJ databases">
        <authorList>
            <person name="Strapagiel D."/>
            <person name="Borowka P."/>
            <person name="Marciniak B."/>
            <person name="Bakula Z."/>
            <person name="Van Ingen J."/>
            <person name="Safianowska A."/>
            <person name="Dziadek J."/>
            <person name="Jagielski T."/>
        </authorList>
    </citation>
    <scope>NUCLEOTIDE SEQUENCE [LARGE SCALE GENOMIC DNA]</scope>
    <source>
        <strain evidence="3">1010001458</strain>
    </source>
</reference>
<keyword evidence="1" id="KW-0812">Transmembrane</keyword>
<dbReference type="Proteomes" id="UP000077342">
    <property type="component" value="Unassembled WGS sequence"/>
</dbReference>
<evidence type="ECO:0000313" key="3">
    <source>
        <dbReference type="Proteomes" id="UP000077342"/>
    </source>
</evidence>
<accession>A0A163XPI4</accession>
<keyword evidence="1" id="KW-1133">Transmembrane helix</keyword>
<feature type="transmembrane region" description="Helical" evidence="1">
    <location>
        <begin position="47"/>
        <end position="65"/>
    </location>
</feature>
<comment type="caution">
    <text evidence="2">The sequence shown here is derived from an EMBL/GenBank/DDBJ whole genome shotgun (WGS) entry which is preliminary data.</text>
</comment>
<proteinExistence type="predicted"/>
<protein>
    <submittedName>
        <fullName evidence="2">Uncharacterized protein</fullName>
    </submittedName>
</protein>
<keyword evidence="1" id="KW-0472">Membrane</keyword>
<dbReference type="AlphaFoldDB" id="A0A163XPI4"/>
<evidence type="ECO:0000313" key="2">
    <source>
        <dbReference type="EMBL" id="KZS59601.1"/>
    </source>
</evidence>